<keyword evidence="8" id="KW-1185">Reference proteome</keyword>
<sequence>MFSFAKKLVDRFEGHATADSTINDSYFKGATQLNNKGYGLRVLNVVPHSIANKQGFESWFDYIIRINNHELPMLYPSISTIAYSINDDGTINYNGKVSSEQASSINHELLLKEIQTLAKNKQDLVFDVWNAKGGIIRQIVIPLEEFKTENEEDLDESILNLFKNNFERIGLTLESQHLNTATYVWRILNTHQGSPAFMSQLVPYSDYIIGCDSAYPTDPDGKGLLVKGGESLLSKTILNYYNYHNSQSNEDNIPITLYVYNHDYDILRPVTVNLSKNWGSGLNKGILGCDVGYGLLHRIPEVIGKFDNNALVEDILFENNQNINFDNQQQQQQYSTIPEQQQQPPSSNEIINQAPPAFGSMPPPPPRSTRKKKHVPASNDGLSDYMNEELEKSKKLDVPSNTSSGDVPPPPPAATK</sequence>
<dbReference type="OrthoDB" id="3318at2759"/>
<evidence type="ECO:0000256" key="3">
    <source>
        <dbReference type="ARBA" id="ARBA00023034"/>
    </source>
</evidence>
<organism evidence="7 8">
    <name type="scientific">Candida verbasci</name>
    <dbReference type="NCBI Taxonomy" id="1227364"/>
    <lineage>
        <taxon>Eukaryota</taxon>
        <taxon>Fungi</taxon>
        <taxon>Dikarya</taxon>
        <taxon>Ascomycota</taxon>
        <taxon>Saccharomycotina</taxon>
        <taxon>Pichiomycetes</taxon>
        <taxon>Debaryomycetaceae</taxon>
        <taxon>Candida/Lodderomyces clade</taxon>
        <taxon>Candida</taxon>
    </lineage>
</organism>
<evidence type="ECO:0000256" key="2">
    <source>
        <dbReference type="ARBA" id="ARBA00022737"/>
    </source>
</evidence>
<feature type="compositionally biased region" description="Pro residues" evidence="5">
    <location>
        <begin position="407"/>
        <end position="416"/>
    </location>
</feature>
<dbReference type="Pfam" id="PF04495">
    <property type="entry name" value="GRASP55_65"/>
    <property type="match status" value="1"/>
</dbReference>
<feature type="compositionally biased region" description="Low complexity" evidence="5">
    <location>
        <begin position="328"/>
        <end position="347"/>
    </location>
</feature>
<dbReference type="PANTHER" id="PTHR12893">
    <property type="entry name" value="GOLGI REASSEMBLY STACKING PROTEIN GRASP"/>
    <property type="match status" value="1"/>
</dbReference>
<proteinExistence type="predicted"/>
<dbReference type="InterPro" id="IPR036034">
    <property type="entry name" value="PDZ_sf"/>
</dbReference>
<dbReference type="PANTHER" id="PTHR12893:SF0">
    <property type="entry name" value="GRASP65"/>
    <property type="match status" value="1"/>
</dbReference>
<evidence type="ECO:0000256" key="4">
    <source>
        <dbReference type="ARBA" id="ARBA00023136"/>
    </source>
</evidence>
<feature type="domain" description="PDZ GRASP-type" evidence="6">
    <location>
        <begin position="183"/>
        <end position="296"/>
    </location>
</feature>
<comment type="caution">
    <text evidence="7">The sequence shown here is derived from an EMBL/GenBank/DDBJ whole genome shotgun (WGS) entry which is preliminary data.</text>
</comment>
<evidence type="ECO:0000313" key="8">
    <source>
        <dbReference type="Proteomes" id="UP001152885"/>
    </source>
</evidence>
<keyword evidence="4" id="KW-0472">Membrane</keyword>
<evidence type="ECO:0000256" key="5">
    <source>
        <dbReference type="SAM" id="MobiDB-lite"/>
    </source>
</evidence>
<dbReference type="GO" id="GO:0007030">
    <property type="term" value="P:Golgi organization"/>
    <property type="evidence" value="ECO:0007669"/>
    <property type="project" value="TreeGrafter"/>
</dbReference>
<dbReference type="Proteomes" id="UP001152885">
    <property type="component" value="Unassembled WGS sequence"/>
</dbReference>
<feature type="region of interest" description="Disordered" evidence="5">
    <location>
        <begin position="328"/>
        <end position="416"/>
    </location>
</feature>
<keyword evidence="3" id="KW-0333">Golgi apparatus</keyword>
<gene>
    <name evidence="7" type="ORF">CANVERA_P2102</name>
</gene>
<dbReference type="AlphaFoldDB" id="A0A9W4TTW7"/>
<dbReference type="GO" id="GO:0000139">
    <property type="term" value="C:Golgi membrane"/>
    <property type="evidence" value="ECO:0007669"/>
    <property type="project" value="UniProtKB-SubCell"/>
</dbReference>
<evidence type="ECO:0000256" key="1">
    <source>
        <dbReference type="ARBA" id="ARBA00004394"/>
    </source>
</evidence>
<reference evidence="7" key="1">
    <citation type="submission" date="2022-12" db="EMBL/GenBank/DDBJ databases">
        <authorList>
            <person name="Brejova B."/>
        </authorList>
    </citation>
    <scope>NUCLEOTIDE SEQUENCE</scope>
</reference>
<dbReference type="EMBL" id="CANTUO010000002">
    <property type="protein sequence ID" value="CAI5757588.1"/>
    <property type="molecule type" value="Genomic_DNA"/>
</dbReference>
<evidence type="ECO:0000313" key="7">
    <source>
        <dbReference type="EMBL" id="CAI5757588.1"/>
    </source>
</evidence>
<dbReference type="InterPro" id="IPR007583">
    <property type="entry name" value="GRASP55_65"/>
</dbReference>
<dbReference type="PROSITE" id="PS51865">
    <property type="entry name" value="PDZ_GRASP"/>
    <property type="match status" value="1"/>
</dbReference>
<name>A0A9W4TTW7_9ASCO</name>
<dbReference type="InterPro" id="IPR024958">
    <property type="entry name" value="GRASP_PDZ"/>
</dbReference>
<evidence type="ECO:0000259" key="6">
    <source>
        <dbReference type="PROSITE" id="PS51865"/>
    </source>
</evidence>
<dbReference type="Gene3D" id="2.30.42.10">
    <property type="match status" value="2"/>
</dbReference>
<comment type="subcellular location">
    <subcellularLocation>
        <location evidence="1">Golgi apparatus membrane</location>
    </subcellularLocation>
</comment>
<keyword evidence="2" id="KW-0677">Repeat</keyword>
<accession>A0A9W4TTW7</accession>
<protein>
    <recommendedName>
        <fullName evidence="6">PDZ GRASP-type domain-containing protein</fullName>
    </recommendedName>
</protein>